<dbReference type="EMBL" id="JBEDNZ010000015">
    <property type="protein sequence ID" value="KAL0829048.1"/>
    <property type="molecule type" value="Genomic_DNA"/>
</dbReference>
<evidence type="ECO:0000256" key="18">
    <source>
        <dbReference type="PIRSR" id="PIRSR000127-1"/>
    </source>
</evidence>
<feature type="binding site" evidence="20">
    <location>
        <position position="51"/>
    </location>
    <ligand>
        <name>[2Fe-2S] cluster</name>
        <dbReference type="ChEBI" id="CHEBI:190135"/>
        <label>1</label>
    </ligand>
</feature>
<dbReference type="InterPro" id="IPR036010">
    <property type="entry name" value="2Fe-2S_ferredoxin-like_sf"/>
</dbReference>
<evidence type="ECO:0000256" key="10">
    <source>
        <dbReference type="ARBA" id="ARBA00023002"/>
    </source>
</evidence>
<dbReference type="InterPro" id="IPR000674">
    <property type="entry name" value="Ald_Oxase/Xan_DH_a/b"/>
</dbReference>
<dbReference type="InterPro" id="IPR016208">
    <property type="entry name" value="Ald_Oxase/xanthine_DH-like"/>
</dbReference>
<accession>A0ABD0STH1</accession>
<keyword evidence="13" id="KW-0520">NAD</keyword>
<dbReference type="InterPro" id="IPR016166">
    <property type="entry name" value="FAD-bd_PCMH"/>
</dbReference>
<dbReference type="Pfam" id="PF00111">
    <property type="entry name" value="Fer2"/>
    <property type="match status" value="1"/>
</dbReference>
<dbReference type="InterPro" id="IPR012675">
    <property type="entry name" value="Beta-grasp_dom_sf"/>
</dbReference>
<dbReference type="SUPFAM" id="SSF55447">
    <property type="entry name" value="CO dehydrogenase flavoprotein C-terminal domain-like"/>
    <property type="match status" value="1"/>
</dbReference>
<dbReference type="PIRSF" id="PIRSF000127">
    <property type="entry name" value="Xanthine_DH"/>
    <property type="match status" value="1"/>
</dbReference>
<keyword evidence="14" id="KW-0576">Peroxisome</keyword>
<evidence type="ECO:0000259" key="21">
    <source>
        <dbReference type="PROSITE" id="PS51387"/>
    </source>
</evidence>
<evidence type="ECO:0000256" key="7">
    <source>
        <dbReference type="ARBA" id="ARBA00022714"/>
    </source>
</evidence>
<evidence type="ECO:0000256" key="12">
    <source>
        <dbReference type="ARBA" id="ARBA00023014"/>
    </source>
</evidence>
<feature type="binding site" evidence="20">
    <location>
        <position position="149"/>
    </location>
    <ligand>
        <name>[2Fe-2S] cluster</name>
        <dbReference type="ChEBI" id="CHEBI:190135"/>
        <label>2</label>
    </ligand>
</feature>
<dbReference type="Gene3D" id="3.90.1170.50">
    <property type="entry name" value="Aldehyde oxidase/xanthine dehydrogenase, a/b hammerhead"/>
    <property type="match status" value="1"/>
</dbReference>
<comment type="subunit">
    <text evidence="4">Homodimer.</text>
</comment>
<dbReference type="Pfam" id="PF03450">
    <property type="entry name" value="CO_deh_flav_C"/>
    <property type="match status" value="1"/>
</dbReference>
<dbReference type="CDD" id="cd00207">
    <property type="entry name" value="fer2"/>
    <property type="match status" value="1"/>
</dbReference>
<dbReference type="Gene3D" id="3.30.390.50">
    <property type="entry name" value="CO dehydrogenase flavoprotein, C-terminal domain"/>
    <property type="match status" value="1"/>
</dbReference>
<feature type="binding site" evidence="20">
    <location>
        <position position="1037"/>
    </location>
    <ligand>
        <name>Mo-molybdopterin</name>
        <dbReference type="ChEBI" id="CHEBI:71302"/>
    </ligand>
    <ligandPart>
        <name>Mo</name>
        <dbReference type="ChEBI" id="CHEBI:28685"/>
    </ligandPart>
</feature>
<dbReference type="SUPFAM" id="SSF56176">
    <property type="entry name" value="FAD-binding/transporter-associated domain-like"/>
    <property type="match status" value="1"/>
</dbReference>
<evidence type="ECO:0000256" key="20">
    <source>
        <dbReference type="PIRSR" id="PIRSR000127-3"/>
    </source>
</evidence>
<evidence type="ECO:0000256" key="15">
    <source>
        <dbReference type="ARBA" id="ARBA00034078"/>
    </source>
</evidence>
<comment type="cofactor">
    <cofactor evidence="15">
        <name>[2Fe-2S] cluster</name>
        <dbReference type="ChEBI" id="CHEBI:190135"/>
    </cofactor>
</comment>
<dbReference type="EMBL" id="JBEDNZ010000015">
    <property type="protein sequence ID" value="KAL0829047.1"/>
    <property type="molecule type" value="Genomic_DNA"/>
</dbReference>
<evidence type="ECO:0000256" key="17">
    <source>
        <dbReference type="ARBA" id="ARBA00072265"/>
    </source>
</evidence>
<dbReference type="SMART" id="SM01092">
    <property type="entry name" value="CO_deh_flav_C"/>
    <property type="match status" value="1"/>
</dbReference>
<feature type="binding site" evidence="20">
    <location>
        <position position="43"/>
    </location>
    <ligand>
        <name>[2Fe-2S] cluster</name>
        <dbReference type="ChEBI" id="CHEBI:190135"/>
        <label>1</label>
    </ligand>
</feature>
<comment type="cofactor">
    <cofactor evidence="20">
        <name>Mo-molybdopterin</name>
        <dbReference type="ChEBI" id="CHEBI:71302"/>
    </cofactor>
    <text evidence="20">Binds 1 Mo-molybdopterin (Mo-MPT) cofactor per subunit.</text>
</comment>
<dbReference type="SUPFAM" id="SSF54665">
    <property type="entry name" value="CO dehydrogenase molybdoprotein N-domain-like"/>
    <property type="match status" value="1"/>
</dbReference>
<keyword evidence="10" id="KW-0560">Oxidoreductase</keyword>
<dbReference type="Gene3D" id="1.10.150.120">
    <property type="entry name" value="[2Fe-2S]-binding domain"/>
    <property type="match status" value="1"/>
</dbReference>
<dbReference type="SUPFAM" id="SSF56003">
    <property type="entry name" value="Molybdenum cofactor-binding domain"/>
    <property type="match status" value="1"/>
</dbReference>
<dbReference type="FunFam" id="3.30.465.10:FF:000013">
    <property type="entry name" value="Aldehyde oxidase"/>
    <property type="match status" value="1"/>
</dbReference>
<keyword evidence="5 20" id="KW-0500">Molybdenum</keyword>
<evidence type="ECO:0000256" key="19">
    <source>
        <dbReference type="PIRSR" id="PIRSR000127-2"/>
    </source>
</evidence>
<dbReference type="InterPro" id="IPR036856">
    <property type="entry name" value="Ald_Oxase/Xan_DH_a/b_sf"/>
</dbReference>
<keyword evidence="7 20" id="KW-0001">2Fe-2S</keyword>
<dbReference type="PANTHER" id="PTHR11908">
    <property type="entry name" value="XANTHINE DEHYDROGENASE"/>
    <property type="match status" value="1"/>
</dbReference>
<comment type="cofactor">
    <cofactor evidence="20">
        <name>[2Fe-2S] cluster</name>
        <dbReference type="ChEBI" id="CHEBI:190135"/>
    </cofactor>
    <text evidence="20">Binds 2 [2Fe-2S] clusters.</text>
</comment>
<dbReference type="InterPro" id="IPR037165">
    <property type="entry name" value="AldOxase/xan_DH_Mopterin-bd_sf"/>
</dbReference>
<dbReference type="FunFam" id="3.30.365.10:FF:000008">
    <property type="entry name" value="Aldehyde oxidase1"/>
    <property type="match status" value="1"/>
</dbReference>
<dbReference type="SUPFAM" id="SSF47741">
    <property type="entry name" value="CO dehydrogenase ISP C-domain like"/>
    <property type="match status" value="1"/>
</dbReference>
<dbReference type="GO" id="GO:0005777">
    <property type="term" value="C:peroxisome"/>
    <property type="evidence" value="ECO:0007669"/>
    <property type="project" value="UniProtKB-SubCell"/>
</dbReference>
<dbReference type="InterPro" id="IPR036683">
    <property type="entry name" value="CO_DH_flav_C_dom_sf"/>
</dbReference>
<reference evidence="22 23" key="1">
    <citation type="submission" date="2024-06" db="EMBL/GenBank/DDBJ databases">
        <title>A chromosome-level genome assembly of beet webworm, Loxostege sticticalis.</title>
        <authorList>
            <person name="Zhang Y."/>
        </authorList>
    </citation>
    <scope>NUCLEOTIDE SEQUENCE [LARGE SCALE GENOMIC DNA]</scope>
    <source>
        <strain evidence="22">AQ028</strain>
        <tissue evidence="22">Male pupae</tissue>
    </source>
</reference>
<dbReference type="InterPro" id="IPR005107">
    <property type="entry name" value="CO_DH_flav_C"/>
</dbReference>
<dbReference type="GO" id="GO:0046872">
    <property type="term" value="F:metal ion binding"/>
    <property type="evidence" value="ECO:0007669"/>
    <property type="project" value="UniProtKB-KW"/>
</dbReference>
<dbReference type="Pfam" id="PF00941">
    <property type="entry name" value="FAD_binding_5"/>
    <property type="match status" value="1"/>
</dbReference>
<dbReference type="PROSITE" id="PS00197">
    <property type="entry name" value="2FE2S_FER_1"/>
    <property type="match status" value="1"/>
</dbReference>
<dbReference type="InterPro" id="IPR016169">
    <property type="entry name" value="FAD-bd_PCMH_sub2"/>
</dbReference>
<dbReference type="GO" id="GO:0051537">
    <property type="term" value="F:2 iron, 2 sulfur cluster binding"/>
    <property type="evidence" value="ECO:0007669"/>
    <property type="project" value="UniProtKB-KW"/>
</dbReference>
<sequence>MDKVHFTVNGEHYTLSGSEVSPTTSLNEYLRDYLHLHGTKAMCHEGGCGACVVSVSQPHPATKEKHTFSVNSCLVHVLSCHQWDITTVEGVGNRKDGYHAIQTRLAAFNGTQCGYCTPGWVMNMYSLYEGSKNKISTGDVENSFGGNICRCTGYRPILDAFKSFASDASPELQKRVIDLEDLHKAKCAQKCERRCSVVDDEWCVLHNKQDAMLELAGPSGRWYKAFTLQDVFQILAREGLDSYTFVAGNTGQGVFSNPIQPRVFIDISSIEALKDNLVDANLVVGAGTTLTELMMVFRARSVDEDFRYMKEFVAHLDLVAHVPVRNIGTIGGNLAMKNAHHSFPSDIFLLLETVKATVTVVSHTLSEKTLSMQEFLNMDLKNHIITNVKLPPLSLRNLIRTYKIMPRAQNALAIVNAGFCFKVDANNKIEEAQIIFCPITASFLHATETEKLLKGQDIFSEEILQSALRKLKEEIVPDDEPPVASPLCRKSLALGLFYKAILSLCPAGSLNPRYASGATLLKREISKGTQTFDTDKSLWPLNKPVPKLEALTQCSGEAKYSCDVSSAPRDVHVAFVLSKICLGEIESFDASQALKIPGVVAFFTAKDIPGKNTFVPTNVPWQSFDEEVLASKTVSYYGQPIALVAAVSRRLALKAAEMVEVVYKKSSAKPVLSIEEALVAPDKDKRIREEVSTSATSKGENTTHVIKGSYIVPAQYHFTMETQCCSVSNTDQGVLVRSATQWMDLVHVAVAKVLDIDQNRVQVSVSRVGGAFGGKASRSALVACACALVARKLNRSATLVMPLRDNMAAIGKRQRCRADYELGVDNDGLIQYLNLTYYMDCGYNFNDTAGGAIAAVASLMYASTTWTVKGYSVLTDTAGNTWCRAPGANEATAIVEHLMERIAFATKKDPIEVRIKNLTPAHMSIKDMIDTLKKDSNFNERKAQIATFNSENAWKKRGLKLAIMSFPIEYSWNFPVTISIYHGDGTIAISHGGIEMGQGINTKVAQVCAYTLKVPLEKVSVFGSDSMTSPNAMASNGSITSDCVAYATVKACTELLGRLEAVKEGGTDHTWEELVQKAFEKGVNLQASYMTSPLDAPPGYNIHGVCAAEVELDVLTGQHVVTRVDLLEDVGVSISPDIDVGQIEGAFIMGLGLWTSEQLSYDPASGRLLTDRTWTYHPPGARDIPVDFRVAFQKNSANTAGVLRSKATGEPALTLAVTVAHALHEAILSARREFGLDDTQWVDIDAPYSVENILKAISHKIESFKLK</sequence>
<dbReference type="Pfam" id="PF01799">
    <property type="entry name" value="Fer2_2"/>
    <property type="match status" value="1"/>
</dbReference>
<dbReference type="FunFam" id="3.10.20.30:FF:000012">
    <property type="entry name" value="Xanthine dehydrogenase/oxidase"/>
    <property type="match status" value="1"/>
</dbReference>
<comment type="subcellular location">
    <subcellularLocation>
        <location evidence="2">Peroxisome</location>
    </subcellularLocation>
</comment>
<dbReference type="AlphaFoldDB" id="A0ABD0STH1"/>
<dbReference type="SMART" id="SM01008">
    <property type="entry name" value="Ald_Xan_dh_C"/>
    <property type="match status" value="1"/>
</dbReference>
<dbReference type="PANTHER" id="PTHR11908:SF132">
    <property type="entry name" value="ALDEHYDE OXIDASE 1-RELATED"/>
    <property type="match status" value="1"/>
</dbReference>
<dbReference type="InterPro" id="IPR002888">
    <property type="entry name" value="2Fe-2S-bd"/>
</dbReference>
<evidence type="ECO:0000313" key="23">
    <source>
        <dbReference type="Proteomes" id="UP001549921"/>
    </source>
</evidence>
<feature type="binding site" evidence="20">
    <location>
        <position position="884"/>
    </location>
    <ligand>
        <name>Mo-molybdopterin</name>
        <dbReference type="ChEBI" id="CHEBI:71302"/>
    </ligand>
    <ligandPart>
        <name>Mo</name>
        <dbReference type="ChEBI" id="CHEBI:28685"/>
    </ligandPart>
</feature>
<dbReference type="InterPro" id="IPR001041">
    <property type="entry name" value="2Fe-2S_ferredoxin-type"/>
</dbReference>
<keyword evidence="12 20" id="KW-0411">Iron-sulfur</keyword>
<feature type="binding site" evidence="20">
    <location>
        <position position="113"/>
    </location>
    <ligand>
        <name>[2Fe-2S] cluster</name>
        <dbReference type="ChEBI" id="CHEBI:190135"/>
        <label>2</label>
    </ligand>
</feature>
<evidence type="ECO:0000256" key="9">
    <source>
        <dbReference type="ARBA" id="ARBA00022827"/>
    </source>
</evidence>
<dbReference type="Gene3D" id="3.30.365.10">
    <property type="entry name" value="Aldehyde oxidase/xanthine dehydrogenase, molybdopterin binding domain"/>
    <property type="match status" value="4"/>
</dbReference>
<dbReference type="Pfam" id="PF02738">
    <property type="entry name" value="MoCoBD_1"/>
    <property type="match status" value="1"/>
</dbReference>
<evidence type="ECO:0000256" key="6">
    <source>
        <dbReference type="ARBA" id="ARBA00022630"/>
    </source>
</evidence>
<feature type="binding site" evidence="19">
    <location>
        <position position="403"/>
    </location>
    <ligand>
        <name>FAD</name>
        <dbReference type="ChEBI" id="CHEBI:57692"/>
    </ligand>
</feature>
<evidence type="ECO:0000256" key="1">
    <source>
        <dbReference type="ARBA" id="ARBA00001974"/>
    </source>
</evidence>
<evidence type="ECO:0000256" key="5">
    <source>
        <dbReference type="ARBA" id="ARBA00022505"/>
    </source>
</evidence>
<dbReference type="PROSITE" id="PS51387">
    <property type="entry name" value="FAD_PCMH"/>
    <property type="match status" value="1"/>
</dbReference>
<keyword evidence="6" id="KW-0285">Flavoprotein</keyword>
<dbReference type="Pfam" id="PF01315">
    <property type="entry name" value="Ald_Xan_dh_C"/>
    <property type="match status" value="1"/>
</dbReference>
<protein>
    <recommendedName>
        <fullName evidence="17">Indole-3-acetaldehyde oxidase</fullName>
    </recommendedName>
</protein>
<keyword evidence="8 20" id="KW-0479">Metal-binding</keyword>
<dbReference type="GO" id="GO:0050302">
    <property type="term" value="F:indole-3-acetaldehyde oxidase activity"/>
    <property type="evidence" value="ECO:0007669"/>
    <property type="project" value="UniProtKB-EC"/>
</dbReference>
<evidence type="ECO:0000256" key="14">
    <source>
        <dbReference type="ARBA" id="ARBA00023140"/>
    </source>
</evidence>
<dbReference type="SUPFAM" id="SSF54292">
    <property type="entry name" value="2Fe-2S ferredoxin-like"/>
    <property type="match status" value="1"/>
</dbReference>
<dbReference type="InterPro" id="IPR002346">
    <property type="entry name" value="Mopterin_DH_FAD-bd"/>
</dbReference>
<organism evidence="22 23">
    <name type="scientific">Loxostege sticticalis</name>
    <name type="common">Beet webworm moth</name>
    <dbReference type="NCBI Taxonomy" id="481309"/>
    <lineage>
        <taxon>Eukaryota</taxon>
        <taxon>Metazoa</taxon>
        <taxon>Ecdysozoa</taxon>
        <taxon>Arthropoda</taxon>
        <taxon>Hexapoda</taxon>
        <taxon>Insecta</taxon>
        <taxon>Pterygota</taxon>
        <taxon>Neoptera</taxon>
        <taxon>Endopterygota</taxon>
        <taxon>Lepidoptera</taxon>
        <taxon>Glossata</taxon>
        <taxon>Ditrysia</taxon>
        <taxon>Pyraloidea</taxon>
        <taxon>Crambidae</taxon>
        <taxon>Pyraustinae</taxon>
        <taxon>Loxostege</taxon>
    </lineage>
</organism>
<feature type="binding site" evidence="20">
    <location>
        <position position="151"/>
    </location>
    <ligand>
        <name>[2Fe-2S] cluster</name>
        <dbReference type="ChEBI" id="CHEBI:190135"/>
        <label>2</label>
    </ligand>
</feature>
<dbReference type="FunFam" id="3.30.390.50:FF:000003">
    <property type="entry name" value="Aldehyde oxidase1"/>
    <property type="match status" value="1"/>
</dbReference>
<dbReference type="InterPro" id="IPR006058">
    <property type="entry name" value="2Fe2S_fd_BS"/>
</dbReference>
<feature type="domain" description="FAD-binding PCMH-type" evidence="21">
    <location>
        <begin position="215"/>
        <end position="395"/>
    </location>
</feature>
<name>A0ABD0STH1_LOXSC</name>
<evidence type="ECO:0000256" key="2">
    <source>
        <dbReference type="ARBA" id="ARBA00004275"/>
    </source>
</evidence>
<keyword evidence="9 19" id="KW-0274">FAD</keyword>
<proteinExistence type="inferred from homology"/>
<feature type="binding site" evidence="20">
    <location>
        <position position="741"/>
    </location>
    <ligand>
        <name>Mo-molybdopterin</name>
        <dbReference type="ChEBI" id="CHEBI:71302"/>
    </ligand>
    <ligandPart>
        <name>Mo</name>
        <dbReference type="ChEBI" id="CHEBI:28685"/>
    </ligandPart>
</feature>
<feature type="active site" description="Proton acceptor" evidence="18">
    <location>
        <position position="1210"/>
    </location>
</feature>
<dbReference type="FunFam" id="3.30.365.10:FF:000001">
    <property type="entry name" value="Xanthine dehydrogenase oxidase"/>
    <property type="match status" value="1"/>
</dbReference>
<evidence type="ECO:0000256" key="8">
    <source>
        <dbReference type="ARBA" id="ARBA00022723"/>
    </source>
</evidence>
<comment type="catalytic activity">
    <reaction evidence="16">
        <text>indole-3-acetaldehyde + O2 + H2O = (indol-3-yl)acetate + H2O2 + H(+)</text>
        <dbReference type="Rhea" id="RHEA:16277"/>
        <dbReference type="ChEBI" id="CHEBI:15377"/>
        <dbReference type="ChEBI" id="CHEBI:15378"/>
        <dbReference type="ChEBI" id="CHEBI:15379"/>
        <dbReference type="ChEBI" id="CHEBI:16240"/>
        <dbReference type="ChEBI" id="CHEBI:18086"/>
        <dbReference type="ChEBI" id="CHEBI:30854"/>
        <dbReference type="EC" id="1.2.3.7"/>
    </reaction>
</comment>
<dbReference type="Gene3D" id="3.10.20.30">
    <property type="match status" value="1"/>
</dbReference>
<evidence type="ECO:0000256" key="11">
    <source>
        <dbReference type="ARBA" id="ARBA00023004"/>
    </source>
</evidence>
<dbReference type="Gene3D" id="3.30.465.10">
    <property type="match status" value="1"/>
</dbReference>
<dbReference type="EMBL" id="JBEDNZ010000015">
    <property type="protein sequence ID" value="KAL0829049.1"/>
    <property type="molecule type" value="Genomic_DNA"/>
</dbReference>
<feature type="binding site" evidence="20">
    <location>
        <position position="73"/>
    </location>
    <ligand>
        <name>[2Fe-2S] cluster</name>
        <dbReference type="ChEBI" id="CHEBI:190135"/>
        <label>1</label>
    </ligand>
</feature>
<dbReference type="InterPro" id="IPR046867">
    <property type="entry name" value="AldOxase/xan_DH_MoCoBD2"/>
</dbReference>
<feature type="binding site" evidence="20">
    <location>
        <position position="116"/>
    </location>
    <ligand>
        <name>[2Fe-2S] cluster</name>
        <dbReference type="ChEBI" id="CHEBI:190135"/>
        <label>2</label>
    </ligand>
</feature>
<gene>
    <name evidence="22" type="ORF">ABMA28_003915</name>
</gene>
<comment type="similarity">
    <text evidence="3">Belongs to the xanthine dehydrogenase family.</text>
</comment>
<dbReference type="InterPro" id="IPR008274">
    <property type="entry name" value="AldOxase/xan_DH_MoCoBD1"/>
</dbReference>
<evidence type="ECO:0000256" key="4">
    <source>
        <dbReference type="ARBA" id="ARBA00011738"/>
    </source>
</evidence>
<dbReference type="Proteomes" id="UP001549921">
    <property type="component" value="Unassembled WGS sequence"/>
</dbReference>
<feature type="binding site" evidence="20">
    <location>
        <position position="48"/>
    </location>
    <ligand>
        <name>[2Fe-2S] cluster</name>
        <dbReference type="ChEBI" id="CHEBI:190135"/>
        <label>1</label>
    </ligand>
</feature>
<dbReference type="InterPro" id="IPR036884">
    <property type="entry name" value="2Fe-2S-bd_dom_sf"/>
</dbReference>
<keyword evidence="11 20" id="KW-0408">Iron</keyword>
<feature type="binding site" evidence="20">
    <location>
        <position position="772"/>
    </location>
    <ligand>
        <name>Mo-molybdopterin</name>
        <dbReference type="ChEBI" id="CHEBI:71302"/>
    </ligand>
    <ligandPart>
        <name>Mo</name>
        <dbReference type="ChEBI" id="CHEBI:28685"/>
    </ligandPart>
</feature>
<evidence type="ECO:0000313" key="22">
    <source>
        <dbReference type="EMBL" id="KAL0829048.1"/>
    </source>
</evidence>
<dbReference type="InterPro" id="IPR036318">
    <property type="entry name" value="FAD-bd_PCMH-like_sf"/>
</dbReference>
<evidence type="ECO:0000256" key="16">
    <source>
        <dbReference type="ARBA" id="ARBA00052415"/>
    </source>
</evidence>
<comment type="cofactor">
    <cofactor evidence="1 19">
        <name>FAD</name>
        <dbReference type="ChEBI" id="CHEBI:57692"/>
    </cofactor>
</comment>
<evidence type="ECO:0000256" key="3">
    <source>
        <dbReference type="ARBA" id="ARBA00006849"/>
    </source>
</evidence>
<evidence type="ECO:0000256" key="13">
    <source>
        <dbReference type="ARBA" id="ARBA00023027"/>
    </source>
</evidence>
<dbReference type="Pfam" id="PF20256">
    <property type="entry name" value="MoCoBD_2"/>
    <property type="match status" value="1"/>
</dbReference>
<comment type="caution">
    <text evidence="22">The sequence shown here is derived from an EMBL/GenBank/DDBJ whole genome shotgun (WGS) entry which is preliminary data.</text>
</comment>